<proteinExistence type="predicted"/>
<dbReference type="OrthoDB" id="506431at2759"/>
<dbReference type="PANTHER" id="PTHR47260:SF1">
    <property type="entry name" value="UPF0644 PROTEIN PB2B4.06"/>
    <property type="match status" value="1"/>
</dbReference>
<dbReference type="InterPro" id="IPR052061">
    <property type="entry name" value="PTE-AB_protein"/>
</dbReference>
<dbReference type="Gene3D" id="3.10.129.10">
    <property type="entry name" value="Hotdog Thioesterase"/>
    <property type="match status" value="1"/>
</dbReference>
<organism evidence="1 2">
    <name type="scientific">Myriangium duriaei CBS 260.36</name>
    <dbReference type="NCBI Taxonomy" id="1168546"/>
    <lineage>
        <taxon>Eukaryota</taxon>
        <taxon>Fungi</taxon>
        <taxon>Dikarya</taxon>
        <taxon>Ascomycota</taxon>
        <taxon>Pezizomycotina</taxon>
        <taxon>Dothideomycetes</taxon>
        <taxon>Dothideomycetidae</taxon>
        <taxon>Myriangiales</taxon>
        <taxon>Myriangiaceae</taxon>
        <taxon>Myriangium</taxon>
    </lineage>
</organism>
<dbReference type="PANTHER" id="PTHR47260">
    <property type="entry name" value="UPF0644 PROTEIN PB2B4.06"/>
    <property type="match status" value="1"/>
</dbReference>
<keyword evidence="2" id="KW-1185">Reference proteome</keyword>
<comment type="caution">
    <text evidence="1">The sequence shown here is derived from an EMBL/GenBank/DDBJ whole genome shotgun (WGS) entry which is preliminary data.</text>
</comment>
<protein>
    <recommendedName>
        <fullName evidence="3">Thioesterase domain-containing protein</fullName>
    </recommendedName>
</protein>
<accession>A0A9P4MJS9</accession>
<gene>
    <name evidence="1" type="ORF">K461DRAFT_290646</name>
</gene>
<dbReference type="Proteomes" id="UP000799439">
    <property type="component" value="Unassembled WGS sequence"/>
</dbReference>
<dbReference type="InterPro" id="IPR029069">
    <property type="entry name" value="HotDog_dom_sf"/>
</dbReference>
<dbReference type="AlphaFoldDB" id="A0A9P4MJS9"/>
<name>A0A9P4MJS9_9PEZI</name>
<evidence type="ECO:0008006" key="3">
    <source>
        <dbReference type="Google" id="ProtNLM"/>
    </source>
</evidence>
<reference evidence="1" key="1">
    <citation type="journal article" date="2020" name="Stud. Mycol.">
        <title>101 Dothideomycetes genomes: a test case for predicting lifestyles and emergence of pathogens.</title>
        <authorList>
            <person name="Haridas S."/>
            <person name="Albert R."/>
            <person name="Binder M."/>
            <person name="Bloem J."/>
            <person name="Labutti K."/>
            <person name="Salamov A."/>
            <person name="Andreopoulos B."/>
            <person name="Baker S."/>
            <person name="Barry K."/>
            <person name="Bills G."/>
            <person name="Bluhm B."/>
            <person name="Cannon C."/>
            <person name="Castanera R."/>
            <person name="Culley D."/>
            <person name="Daum C."/>
            <person name="Ezra D."/>
            <person name="Gonzalez J."/>
            <person name="Henrissat B."/>
            <person name="Kuo A."/>
            <person name="Liang C."/>
            <person name="Lipzen A."/>
            <person name="Lutzoni F."/>
            <person name="Magnuson J."/>
            <person name="Mondo S."/>
            <person name="Nolan M."/>
            <person name="Ohm R."/>
            <person name="Pangilinan J."/>
            <person name="Park H.-J."/>
            <person name="Ramirez L."/>
            <person name="Alfaro M."/>
            <person name="Sun H."/>
            <person name="Tritt A."/>
            <person name="Yoshinaga Y."/>
            <person name="Zwiers L.-H."/>
            <person name="Turgeon B."/>
            <person name="Goodwin S."/>
            <person name="Spatafora J."/>
            <person name="Crous P."/>
            <person name="Grigoriev I."/>
        </authorList>
    </citation>
    <scope>NUCLEOTIDE SEQUENCE</scope>
    <source>
        <strain evidence="1">CBS 260.36</strain>
    </source>
</reference>
<evidence type="ECO:0000313" key="1">
    <source>
        <dbReference type="EMBL" id="KAF2155637.1"/>
    </source>
</evidence>
<dbReference type="SUPFAM" id="SSF54637">
    <property type="entry name" value="Thioesterase/thiol ester dehydrase-isomerase"/>
    <property type="match status" value="1"/>
</dbReference>
<dbReference type="EMBL" id="ML996082">
    <property type="protein sequence ID" value="KAF2155637.1"/>
    <property type="molecule type" value="Genomic_DNA"/>
</dbReference>
<sequence length="342" mass="37282">MPRLRYAVPLLLGLLTGLSFGTLVRQMVLYESPVPGTEEDKKMLADLQQRIDKEFKVQIFRGKCVSAGRAIRGGQDSKPGWVELDTGYLPADDSRLGTVRAAELQFEKEKHANREKVQEAERAIVARGGAGDDAAPEVGHTTTERMEALKQQAEALGLELNPAEYGQTDSGLDSRFADGLNPMTRGALGGSRGLAVERVFWNARESELVAVVWLGDALCGWPKVVHGGLLATTIGEKAGMAAALLRDELVGGARIDVKNWRDLESMDVQYKKPTYAGAFHVIRAVPRVVTESGRRSIEVDSVLETMEGQVSVKVIGKVPVSATANLGAVDTSASWWRSWRLW</sequence>
<evidence type="ECO:0000313" key="2">
    <source>
        <dbReference type="Proteomes" id="UP000799439"/>
    </source>
</evidence>